<evidence type="ECO:0000313" key="2">
    <source>
        <dbReference type="Proteomes" id="UP000682204"/>
    </source>
</evidence>
<accession>A0ACD1DUB4</accession>
<organism evidence="1 2">
    <name type="scientific">Aminirod propionatiphilus</name>
    <dbReference type="NCBI Taxonomy" id="3415223"/>
    <lineage>
        <taxon>Bacteria</taxon>
        <taxon>Thermotogati</taxon>
        <taxon>Synergistota</taxon>
        <taxon>Synergistia</taxon>
        <taxon>Synergistales</taxon>
        <taxon>Aminiphilaceae</taxon>
        <taxon>Aminirod</taxon>
    </lineage>
</organism>
<keyword evidence="2" id="KW-1185">Reference proteome</keyword>
<name>A0ACD1DUB4_9BACT</name>
<dbReference type="Proteomes" id="UP000682204">
    <property type="component" value="Chromosome"/>
</dbReference>
<dbReference type="EMBL" id="CP074691">
    <property type="protein sequence ID" value="QVL35699.1"/>
    <property type="molecule type" value="Genomic_DNA"/>
</dbReference>
<gene>
    <name evidence="1" type="ORF">KIH16_11060</name>
</gene>
<proteinExistence type="predicted"/>
<protein>
    <submittedName>
        <fullName evidence="1">AraC family transcriptional regulator</fullName>
    </submittedName>
</protein>
<sequence length="320" mass="35246">MMGKKREPRKTANRMRFWRSPLLPGILFMDGSCRDVVFSRHSHETYAFGVVEEGALGFRYRGRDFVATPGTVNLAVPGEIHDGRGASGEGWRYRMAYVDVAEMLRVTTGLREGEGPPFIAPGVLADAELARFFRGFHESLRTGGLDGLSASTAWTLFACHLLRRHGERTGERPSPLPSVGRVRSFLEENMDRNVSLEELASLVSASPWHLLRAFRRETGLPPHAYQIQLRIREAQRKLLAGTAPVQVAAEVGFADQSHLTRWFRRIVGTTPAAFLRDTGPARGTGPFPADDGPRTRSEGAPSPRRGVALEPSSESAGEEG</sequence>
<reference evidence="1" key="1">
    <citation type="submission" date="2021-05" db="EMBL/GenBank/DDBJ databases">
        <title>An isolated secondary fermenter in methanogenic hydrocarbon-degrading communities.</title>
        <authorList>
            <person name="Liu Y.-F."/>
            <person name="Liu Z.-l."/>
        </authorList>
    </citation>
    <scope>NUCLEOTIDE SEQUENCE</scope>
    <source>
        <strain evidence="1">L-13</strain>
    </source>
</reference>
<evidence type="ECO:0000313" key="1">
    <source>
        <dbReference type="EMBL" id="QVL35699.1"/>
    </source>
</evidence>